<name>A0A329CTQ4_9BURK</name>
<evidence type="ECO:0000313" key="3">
    <source>
        <dbReference type="Proteomes" id="UP000248918"/>
    </source>
</evidence>
<dbReference type="RefSeq" id="WP_111930222.1">
    <property type="nucleotide sequence ID" value="NZ_CADFFP010000002.1"/>
</dbReference>
<evidence type="ECO:0000256" key="1">
    <source>
        <dbReference type="SAM" id="MobiDB-lite"/>
    </source>
</evidence>
<dbReference type="EMBL" id="QLTK01000003">
    <property type="protein sequence ID" value="RAS37507.1"/>
    <property type="molecule type" value="Genomic_DNA"/>
</dbReference>
<dbReference type="OrthoDB" id="9155176at2"/>
<organism evidence="2 3">
    <name type="scientific">Paraburkholderia bryophila</name>
    <dbReference type="NCBI Taxonomy" id="420952"/>
    <lineage>
        <taxon>Bacteria</taxon>
        <taxon>Pseudomonadati</taxon>
        <taxon>Pseudomonadota</taxon>
        <taxon>Betaproteobacteria</taxon>
        <taxon>Burkholderiales</taxon>
        <taxon>Burkholderiaceae</taxon>
        <taxon>Paraburkholderia</taxon>
    </lineage>
</organism>
<dbReference type="AlphaFoldDB" id="A0A329CTQ4"/>
<sequence length="93" mass="10655">MSKKFLSREQIRQQVQQRLQPSPTKLTGLAEVDIPMPKRHSLDAHARNWDMEEFGGTGYGGYVRKVVDEARKEFFLSDAAERDEMLGDSFAHS</sequence>
<evidence type="ECO:0000313" key="2">
    <source>
        <dbReference type="EMBL" id="RAS37507.1"/>
    </source>
</evidence>
<reference evidence="2 3" key="1">
    <citation type="submission" date="2018-06" db="EMBL/GenBank/DDBJ databases">
        <title>Genomic Encyclopedia of Type Strains, Phase III (KMG-III): the genomes of soil and plant-associated and newly described type strains.</title>
        <authorList>
            <person name="Whitman W."/>
        </authorList>
    </citation>
    <scope>NUCLEOTIDE SEQUENCE [LARGE SCALE GENOMIC DNA]</scope>
    <source>
        <strain evidence="2 3">LMG 23644</strain>
    </source>
</reference>
<dbReference type="Proteomes" id="UP000248918">
    <property type="component" value="Unassembled WGS sequence"/>
</dbReference>
<accession>A0A329CTQ4</accession>
<comment type="caution">
    <text evidence="2">The sequence shown here is derived from an EMBL/GenBank/DDBJ whole genome shotgun (WGS) entry which is preliminary data.</text>
</comment>
<protein>
    <submittedName>
        <fullName evidence="2">Uncharacterized protein</fullName>
    </submittedName>
</protein>
<feature type="region of interest" description="Disordered" evidence="1">
    <location>
        <begin position="1"/>
        <end position="25"/>
    </location>
</feature>
<feature type="compositionally biased region" description="Basic and acidic residues" evidence="1">
    <location>
        <begin position="1"/>
        <end position="11"/>
    </location>
</feature>
<gene>
    <name evidence="2" type="ORF">BX591_103361</name>
</gene>
<proteinExistence type="predicted"/>